<dbReference type="InterPro" id="IPR036390">
    <property type="entry name" value="WH_DNA-bd_sf"/>
</dbReference>
<dbReference type="Pfam" id="PF21906">
    <property type="entry name" value="WHD_NrtR"/>
    <property type="match status" value="1"/>
</dbReference>
<reference evidence="3 4" key="1">
    <citation type="journal article" date="2016" name="Int. J. Syst. Evol. Microbiol.">
        <title>Proposal of Mucilaginibacter phyllosphaerae sp. nov. isolated from the phyllosphere of Galium album.</title>
        <authorList>
            <person name="Aydogan E.L."/>
            <person name="Busse H.J."/>
            <person name="Moser G."/>
            <person name="Muller C."/>
            <person name="Kampfer P."/>
            <person name="Glaeser S.P."/>
        </authorList>
    </citation>
    <scope>NUCLEOTIDE SEQUENCE [LARGE SCALE GENOMIC DNA]</scope>
    <source>
        <strain evidence="3 4">PP-F2FG21</strain>
    </source>
</reference>
<dbReference type="Pfam" id="PF00293">
    <property type="entry name" value="NUDIX"/>
    <property type="match status" value="1"/>
</dbReference>
<proteinExistence type="predicted"/>
<dbReference type="RefSeq" id="WP_134336986.1">
    <property type="nucleotide sequence ID" value="NZ_BMCZ01000002.1"/>
</dbReference>
<dbReference type="PANTHER" id="PTHR43736">
    <property type="entry name" value="ADP-RIBOSE PYROPHOSPHATASE"/>
    <property type="match status" value="1"/>
</dbReference>
<organism evidence="3 4">
    <name type="scientific">Mucilaginibacter phyllosphaerae</name>
    <dbReference type="NCBI Taxonomy" id="1812349"/>
    <lineage>
        <taxon>Bacteria</taxon>
        <taxon>Pseudomonadati</taxon>
        <taxon>Bacteroidota</taxon>
        <taxon>Sphingobacteriia</taxon>
        <taxon>Sphingobacteriales</taxon>
        <taxon>Sphingobacteriaceae</taxon>
        <taxon>Mucilaginibacter</taxon>
    </lineage>
</organism>
<dbReference type="InterPro" id="IPR054105">
    <property type="entry name" value="WHD_NrtR"/>
</dbReference>
<evidence type="ECO:0000259" key="1">
    <source>
        <dbReference type="PROSITE" id="PS51462"/>
    </source>
</evidence>
<dbReference type="SUPFAM" id="SSF46785">
    <property type="entry name" value="Winged helix' DNA-binding domain"/>
    <property type="match status" value="1"/>
</dbReference>
<dbReference type="Proteomes" id="UP000583101">
    <property type="component" value="Unassembled WGS sequence"/>
</dbReference>
<dbReference type="Gene3D" id="3.90.79.10">
    <property type="entry name" value="Nucleoside Triphosphate Pyrophosphohydrolase"/>
    <property type="match status" value="1"/>
</dbReference>
<dbReference type="Proteomes" id="UP000297248">
    <property type="component" value="Unassembled WGS sequence"/>
</dbReference>
<dbReference type="CDD" id="cd18873">
    <property type="entry name" value="NUDIX_NadM_like"/>
    <property type="match status" value="1"/>
</dbReference>
<dbReference type="EMBL" id="SNQG01000004">
    <property type="protein sequence ID" value="TEW66122.1"/>
    <property type="molecule type" value="Genomic_DNA"/>
</dbReference>
<protein>
    <submittedName>
        <fullName evidence="2">ADP-ribose pyrophosphatase YjhB (NUDIX family)</fullName>
    </submittedName>
    <submittedName>
        <fullName evidence="3">NUDIX domain-containing protein</fullName>
    </submittedName>
</protein>
<evidence type="ECO:0000313" key="3">
    <source>
        <dbReference type="EMBL" id="TEW66122.1"/>
    </source>
</evidence>
<dbReference type="SUPFAM" id="SSF55811">
    <property type="entry name" value="Nudix"/>
    <property type="match status" value="1"/>
</dbReference>
<evidence type="ECO:0000313" key="5">
    <source>
        <dbReference type="Proteomes" id="UP000583101"/>
    </source>
</evidence>
<dbReference type="PANTHER" id="PTHR43736:SF4">
    <property type="entry name" value="SLR1690 PROTEIN"/>
    <property type="match status" value="1"/>
</dbReference>
<evidence type="ECO:0000313" key="2">
    <source>
        <dbReference type="EMBL" id="MBB3969058.1"/>
    </source>
</evidence>
<dbReference type="AlphaFoldDB" id="A0A4Y8ADN2"/>
<keyword evidence="5" id="KW-1185">Reference proteome</keyword>
<accession>A0A4Y8ADN2</accession>
<dbReference type="InterPro" id="IPR036388">
    <property type="entry name" value="WH-like_DNA-bd_sf"/>
</dbReference>
<dbReference type="InterPro" id="IPR000086">
    <property type="entry name" value="NUDIX_hydrolase_dom"/>
</dbReference>
<name>A0A4Y8ADN2_9SPHI</name>
<gene>
    <name evidence="3" type="ORF">E2R65_13480</name>
    <name evidence="2" type="ORF">GGR35_001661</name>
</gene>
<reference evidence="3" key="2">
    <citation type="submission" date="2019-03" db="EMBL/GenBank/DDBJ databases">
        <authorList>
            <person name="Yan Y.-Q."/>
            <person name="Du Z.-J."/>
        </authorList>
    </citation>
    <scope>NUCLEOTIDE SEQUENCE</scope>
    <source>
        <strain evidence="3">PP-F2FG21</strain>
    </source>
</reference>
<dbReference type="PROSITE" id="PS51462">
    <property type="entry name" value="NUDIX"/>
    <property type="match status" value="1"/>
</dbReference>
<sequence length="234" mass="27383">MQKYSGQHRILVAVDCIIFGFDGWNIKLLLVERSLKPENGKWSLMGGFMDASESPEDAANRVLEERTGLKNVYMEQFQVFGKPDRDPVERTLSVAYFALIDIQQYEKQLTNDNHPEWFLLDEMPDMVFDHAEMVKLAMKQLRYKAALHPILFQLLPGRFTIPQLQALYEGVYQTKFDDRNFSRKLLSTGLLIKLAEKDKQSSKKGAFYYRLDQSNYEEKFEKFLNLVPTPDKFF</sequence>
<reference evidence="2 5" key="3">
    <citation type="submission" date="2020-08" db="EMBL/GenBank/DDBJ databases">
        <title>Genomic Encyclopedia of Type Strains, Phase IV (KMG-IV): sequencing the most valuable type-strain genomes for metagenomic binning, comparative biology and taxonomic classification.</title>
        <authorList>
            <person name="Goeker M."/>
        </authorList>
    </citation>
    <scope>NUCLEOTIDE SEQUENCE [LARGE SCALE GENOMIC DNA]</scope>
    <source>
        <strain evidence="2 5">DSM 100995</strain>
    </source>
</reference>
<dbReference type="OrthoDB" id="9786141at2"/>
<evidence type="ECO:0000313" key="4">
    <source>
        <dbReference type="Proteomes" id="UP000297248"/>
    </source>
</evidence>
<comment type="caution">
    <text evidence="3">The sequence shown here is derived from an EMBL/GenBank/DDBJ whole genome shotgun (WGS) entry which is preliminary data.</text>
</comment>
<dbReference type="Gene3D" id="1.10.10.10">
    <property type="entry name" value="Winged helix-like DNA-binding domain superfamily/Winged helix DNA-binding domain"/>
    <property type="match status" value="1"/>
</dbReference>
<dbReference type="InterPro" id="IPR015797">
    <property type="entry name" value="NUDIX_hydrolase-like_dom_sf"/>
</dbReference>
<feature type="domain" description="Nudix hydrolase" evidence="1">
    <location>
        <begin position="9"/>
        <end position="142"/>
    </location>
</feature>
<dbReference type="EMBL" id="JACIEG010000003">
    <property type="protein sequence ID" value="MBB3969058.1"/>
    <property type="molecule type" value="Genomic_DNA"/>
</dbReference>